<keyword evidence="1" id="KW-0812">Transmembrane</keyword>
<dbReference type="RefSeq" id="WP_269402870.1">
    <property type="nucleotide sequence ID" value="NZ_JAPWGW010000004.1"/>
</dbReference>
<name>A0ABT4LWS3_9PROT</name>
<dbReference type="Pfam" id="PF03929">
    <property type="entry name" value="PepSY_TM"/>
    <property type="match status" value="1"/>
</dbReference>
<feature type="transmembrane region" description="Helical" evidence="1">
    <location>
        <begin position="12"/>
        <end position="36"/>
    </location>
</feature>
<gene>
    <name evidence="2" type="ORF">O4G74_12120</name>
</gene>
<evidence type="ECO:0000256" key="1">
    <source>
        <dbReference type="SAM" id="Phobius"/>
    </source>
</evidence>
<organism evidence="2 3">
    <name type="scientific">Henriciella marina</name>
    <dbReference type="NCBI Taxonomy" id="453851"/>
    <lineage>
        <taxon>Bacteria</taxon>
        <taxon>Pseudomonadati</taxon>
        <taxon>Pseudomonadota</taxon>
        <taxon>Alphaproteobacteria</taxon>
        <taxon>Hyphomonadales</taxon>
        <taxon>Hyphomonadaceae</taxon>
        <taxon>Henriciella</taxon>
    </lineage>
</organism>
<dbReference type="Proteomes" id="UP001083770">
    <property type="component" value="Unassembled WGS sequence"/>
</dbReference>
<dbReference type="InterPro" id="IPR005625">
    <property type="entry name" value="PepSY-ass_TM"/>
</dbReference>
<feature type="transmembrane region" description="Helical" evidence="1">
    <location>
        <begin position="144"/>
        <end position="169"/>
    </location>
</feature>
<reference evidence="2" key="1">
    <citation type="submission" date="2022-12" db="EMBL/GenBank/DDBJ databases">
        <title>Bacterial isolates from different developmental stages of Nematostella vectensis.</title>
        <authorList>
            <person name="Fraune S."/>
        </authorList>
    </citation>
    <scope>NUCLEOTIDE SEQUENCE</scope>
    <source>
        <strain evidence="2">G21632-S1</strain>
    </source>
</reference>
<evidence type="ECO:0000313" key="3">
    <source>
        <dbReference type="Proteomes" id="UP001083770"/>
    </source>
</evidence>
<comment type="caution">
    <text evidence="2">The sequence shown here is derived from an EMBL/GenBank/DDBJ whole genome shotgun (WGS) entry which is preliminary data.</text>
</comment>
<evidence type="ECO:0000313" key="2">
    <source>
        <dbReference type="EMBL" id="MCZ4298805.1"/>
    </source>
</evidence>
<dbReference type="EMBL" id="JAPWGW010000004">
    <property type="protein sequence ID" value="MCZ4298805.1"/>
    <property type="molecule type" value="Genomic_DNA"/>
</dbReference>
<dbReference type="PANTHER" id="PTHR34219">
    <property type="entry name" value="IRON-REGULATED INNER MEMBRANE PROTEIN-RELATED"/>
    <property type="match status" value="1"/>
</dbReference>
<accession>A0ABT4LWS3</accession>
<feature type="transmembrane region" description="Helical" evidence="1">
    <location>
        <begin position="336"/>
        <end position="358"/>
    </location>
</feature>
<keyword evidence="3" id="KW-1185">Reference proteome</keyword>
<sequence>MGKQTIKAWSWVHKWTSLLCTLFLLMLCLTGMPLIFHDEIDSALNPDSWTPANPAAEHLTLDEILDTALETRPGEVPIFMSFDIDRPVVNVTSGPSADAPGSAMHFASFDLTSGDLVPPADKGESVMEFILQLHTDMFLGLPGMLFLGFMGTLFALSVVSGVVLYAPFMRKLEFGTLRRHQSKRLKWLDYHNFLGIVAVAWLLVVGLTGVINTLEEPIIETWKSQELADLIASNEGVSASASRASLDAAVNAAIEEAPEMELQFVAFPGSGFSTKAHYAVFLHGRTPVSEHVIAPVLIHAGTGEVAGLREMPWYAKALSLSRPLHFGDYGGLLLKLVWAVLDLLTIFLLVTGVYLWLARGNRRMRVERQLDDIIGVQA</sequence>
<keyword evidence="1" id="KW-0472">Membrane</keyword>
<feature type="transmembrane region" description="Helical" evidence="1">
    <location>
        <begin position="190"/>
        <end position="211"/>
    </location>
</feature>
<dbReference type="PANTHER" id="PTHR34219:SF3">
    <property type="entry name" value="BLL7967 PROTEIN"/>
    <property type="match status" value="1"/>
</dbReference>
<proteinExistence type="predicted"/>
<keyword evidence="1" id="KW-1133">Transmembrane helix</keyword>
<protein>
    <submittedName>
        <fullName evidence="2">PepSY domain-containing protein</fullName>
    </submittedName>
</protein>